<dbReference type="AlphaFoldDB" id="A0A5M6I2Z5"/>
<protein>
    <recommendedName>
        <fullName evidence="4">Lysozyme inhibitor</fullName>
    </recommendedName>
</protein>
<name>A0A5M6I2Z5_9HYPH</name>
<dbReference type="EMBL" id="VWPL01000009">
    <property type="protein sequence ID" value="KAA5602168.1"/>
    <property type="molecule type" value="Genomic_DNA"/>
</dbReference>
<dbReference type="RefSeq" id="WP_150097024.1">
    <property type="nucleotide sequence ID" value="NZ_VWPL01000009.1"/>
</dbReference>
<dbReference type="OrthoDB" id="363007at2"/>
<proteinExistence type="predicted"/>
<evidence type="ECO:0000256" key="1">
    <source>
        <dbReference type="SAM" id="SignalP"/>
    </source>
</evidence>
<keyword evidence="1" id="KW-0732">Signal</keyword>
<evidence type="ECO:0000313" key="2">
    <source>
        <dbReference type="EMBL" id="KAA5602168.1"/>
    </source>
</evidence>
<feature type="signal peptide" evidence="1">
    <location>
        <begin position="1"/>
        <end position="24"/>
    </location>
</feature>
<reference evidence="2 3" key="1">
    <citation type="submission" date="2019-09" db="EMBL/GenBank/DDBJ databases">
        <title>Draft Whole-Genome sequence of Blastochloris sulfoviridis DSM 729.</title>
        <authorList>
            <person name="Meyer T.E."/>
            <person name="Kyndt J.A."/>
        </authorList>
    </citation>
    <scope>NUCLEOTIDE SEQUENCE [LARGE SCALE GENOMIC DNA]</scope>
    <source>
        <strain evidence="2 3">DSM 729</strain>
    </source>
</reference>
<organism evidence="2 3">
    <name type="scientific">Blastochloris sulfoviridis</name>
    <dbReference type="NCBI Taxonomy" id="50712"/>
    <lineage>
        <taxon>Bacteria</taxon>
        <taxon>Pseudomonadati</taxon>
        <taxon>Pseudomonadota</taxon>
        <taxon>Alphaproteobacteria</taxon>
        <taxon>Hyphomicrobiales</taxon>
        <taxon>Blastochloridaceae</taxon>
        <taxon>Blastochloris</taxon>
    </lineage>
</organism>
<keyword evidence="3" id="KW-1185">Reference proteome</keyword>
<sequence>MKHHILSSLAIGLLAGAAFSVAPAAAHTALCSCYDNKDGTILCEGGFSDGASAAGVRMLVSGKDGKVLAEGAMNKNSEFTFNKPGEDFFVRFDAGEGHQINIKGSDIH</sequence>
<accession>A0A5M6I2Z5</accession>
<dbReference type="PROSITE" id="PS51257">
    <property type="entry name" value="PROKAR_LIPOPROTEIN"/>
    <property type="match status" value="1"/>
</dbReference>
<gene>
    <name evidence="2" type="ORF">F1193_07330</name>
</gene>
<comment type="caution">
    <text evidence="2">The sequence shown here is derived from an EMBL/GenBank/DDBJ whole genome shotgun (WGS) entry which is preliminary data.</text>
</comment>
<feature type="chain" id="PRO_5024378116" description="Lysozyme inhibitor" evidence="1">
    <location>
        <begin position="25"/>
        <end position="108"/>
    </location>
</feature>
<evidence type="ECO:0008006" key="4">
    <source>
        <dbReference type="Google" id="ProtNLM"/>
    </source>
</evidence>
<dbReference type="Proteomes" id="UP000323886">
    <property type="component" value="Unassembled WGS sequence"/>
</dbReference>
<evidence type="ECO:0000313" key="3">
    <source>
        <dbReference type="Proteomes" id="UP000323886"/>
    </source>
</evidence>